<sequence>MEKVFITTVYILLALCPAESQGLEVTGYAGGKVDITCSHYYASTNNKYFCNGACHDEDILIKTGDNKNTMTKEKYSISDFRDGSFIVTIKYLNKSDSGTYWCGVDRVGLDTYTKVYLTVRSAQEYVSPGSRCLTTTQPPNVSSMPVLGTPGIIMVCVSLALLLLGLILLLIYKRKRDRKASKSVTNPATTTQDNIYQTLNIATIDSIYQTLSLRTQDIPTKPNTTLNECTPSKP</sequence>
<keyword evidence="8" id="KW-1185">Reference proteome</keyword>
<dbReference type="InterPro" id="IPR050671">
    <property type="entry name" value="CD300_family_receptors"/>
</dbReference>
<dbReference type="PANTHER" id="PTHR11860">
    <property type="entry name" value="POLYMERIC-IMMUNOGLOBULIN RECEPTOR"/>
    <property type="match status" value="1"/>
</dbReference>
<proteinExistence type="predicted"/>
<dbReference type="EMBL" id="JAGEUA010000002">
    <property type="protein sequence ID" value="KAL1004800.1"/>
    <property type="molecule type" value="Genomic_DNA"/>
</dbReference>
<dbReference type="PANTHER" id="PTHR11860:SF87">
    <property type="entry name" value="CMRF35-LIKE MOLECULE 8"/>
    <property type="match status" value="1"/>
</dbReference>
<name>A0ABD0X7R3_UMBPY</name>
<dbReference type="InterPro" id="IPR036179">
    <property type="entry name" value="Ig-like_dom_sf"/>
</dbReference>
<comment type="caution">
    <text evidence="7">The sequence shown here is derived from an EMBL/GenBank/DDBJ whole genome shotgun (WGS) entry which is preliminary data.</text>
</comment>
<dbReference type="Proteomes" id="UP001557470">
    <property type="component" value="Unassembled WGS sequence"/>
</dbReference>
<evidence type="ECO:0000256" key="5">
    <source>
        <dbReference type="SAM" id="SignalP"/>
    </source>
</evidence>
<evidence type="ECO:0000256" key="3">
    <source>
        <dbReference type="ARBA" id="ARBA00023136"/>
    </source>
</evidence>
<evidence type="ECO:0000256" key="4">
    <source>
        <dbReference type="SAM" id="Phobius"/>
    </source>
</evidence>
<feature type="transmembrane region" description="Helical" evidence="4">
    <location>
        <begin position="152"/>
        <end position="172"/>
    </location>
</feature>
<dbReference type="AlphaFoldDB" id="A0ABD0X7R3"/>
<evidence type="ECO:0000256" key="1">
    <source>
        <dbReference type="ARBA" id="ARBA00004370"/>
    </source>
</evidence>
<dbReference type="GO" id="GO:0016020">
    <property type="term" value="C:membrane"/>
    <property type="evidence" value="ECO:0007669"/>
    <property type="project" value="UniProtKB-SubCell"/>
</dbReference>
<feature type="chain" id="PRO_5044864612" description="Immunoglobulin V-set domain-containing protein" evidence="5">
    <location>
        <begin position="23"/>
        <end position="234"/>
    </location>
</feature>
<keyword evidence="3 4" id="KW-0472">Membrane</keyword>
<dbReference type="InterPro" id="IPR013783">
    <property type="entry name" value="Ig-like_fold"/>
</dbReference>
<evidence type="ECO:0000313" key="7">
    <source>
        <dbReference type="EMBL" id="KAL1004800.1"/>
    </source>
</evidence>
<dbReference type="InterPro" id="IPR013106">
    <property type="entry name" value="Ig_V-set"/>
</dbReference>
<feature type="domain" description="Immunoglobulin V-set" evidence="6">
    <location>
        <begin position="24"/>
        <end position="106"/>
    </location>
</feature>
<evidence type="ECO:0000313" key="8">
    <source>
        <dbReference type="Proteomes" id="UP001557470"/>
    </source>
</evidence>
<comment type="subcellular location">
    <subcellularLocation>
        <location evidence="1">Membrane</location>
    </subcellularLocation>
</comment>
<gene>
    <name evidence="7" type="ORF">UPYG_G00050710</name>
</gene>
<dbReference type="Pfam" id="PF07686">
    <property type="entry name" value="V-set"/>
    <property type="match status" value="1"/>
</dbReference>
<organism evidence="7 8">
    <name type="scientific">Umbra pygmaea</name>
    <name type="common">Eastern mudminnow</name>
    <dbReference type="NCBI Taxonomy" id="75934"/>
    <lineage>
        <taxon>Eukaryota</taxon>
        <taxon>Metazoa</taxon>
        <taxon>Chordata</taxon>
        <taxon>Craniata</taxon>
        <taxon>Vertebrata</taxon>
        <taxon>Euteleostomi</taxon>
        <taxon>Actinopterygii</taxon>
        <taxon>Neopterygii</taxon>
        <taxon>Teleostei</taxon>
        <taxon>Protacanthopterygii</taxon>
        <taxon>Esociformes</taxon>
        <taxon>Umbridae</taxon>
        <taxon>Umbra</taxon>
    </lineage>
</organism>
<accession>A0ABD0X7R3</accession>
<feature type="signal peptide" evidence="5">
    <location>
        <begin position="1"/>
        <end position="22"/>
    </location>
</feature>
<evidence type="ECO:0000256" key="2">
    <source>
        <dbReference type="ARBA" id="ARBA00022692"/>
    </source>
</evidence>
<protein>
    <recommendedName>
        <fullName evidence="6">Immunoglobulin V-set domain-containing protein</fullName>
    </recommendedName>
</protein>
<keyword evidence="5" id="KW-0732">Signal</keyword>
<dbReference type="Gene3D" id="2.60.40.10">
    <property type="entry name" value="Immunoglobulins"/>
    <property type="match status" value="1"/>
</dbReference>
<evidence type="ECO:0000259" key="6">
    <source>
        <dbReference type="Pfam" id="PF07686"/>
    </source>
</evidence>
<keyword evidence="2 4" id="KW-0812">Transmembrane</keyword>
<keyword evidence="4" id="KW-1133">Transmembrane helix</keyword>
<reference evidence="7 8" key="1">
    <citation type="submission" date="2024-06" db="EMBL/GenBank/DDBJ databases">
        <authorList>
            <person name="Pan Q."/>
            <person name="Wen M."/>
            <person name="Jouanno E."/>
            <person name="Zahm M."/>
            <person name="Klopp C."/>
            <person name="Cabau C."/>
            <person name="Louis A."/>
            <person name="Berthelot C."/>
            <person name="Parey E."/>
            <person name="Roest Crollius H."/>
            <person name="Montfort J."/>
            <person name="Robinson-Rechavi M."/>
            <person name="Bouchez O."/>
            <person name="Lampietro C."/>
            <person name="Lopez Roques C."/>
            <person name="Donnadieu C."/>
            <person name="Postlethwait J."/>
            <person name="Bobe J."/>
            <person name="Verreycken H."/>
            <person name="Guiguen Y."/>
        </authorList>
    </citation>
    <scope>NUCLEOTIDE SEQUENCE [LARGE SCALE GENOMIC DNA]</scope>
    <source>
        <strain evidence="7">Up_M1</strain>
        <tissue evidence="7">Testis</tissue>
    </source>
</reference>
<dbReference type="SUPFAM" id="SSF48726">
    <property type="entry name" value="Immunoglobulin"/>
    <property type="match status" value="1"/>
</dbReference>